<dbReference type="GO" id="GO:0004252">
    <property type="term" value="F:serine-type endopeptidase activity"/>
    <property type="evidence" value="ECO:0007669"/>
    <property type="project" value="InterPro"/>
</dbReference>
<dbReference type="Gene3D" id="2.40.10.10">
    <property type="entry name" value="Trypsin-like serine proteases"/>
    <property type="match status" value="2"/>
</dbReference>
<sequence length="267" mass="27744">MRPGIAFLRARIAGLVMALLCAGLPAFATPRAMASADEQAEWTAVGRLNITGQGFCTGTLVAPDLVLTAAHCLMDRRTGRTVSADKVHFLPGFRIGTYAAHGRGARLVVMPGYVPGRKLVARDVGLVQLSRPMPSEIAPIPLVRGGIDPAAHFSLLSYGLDRAQILSAQHGCRLDKRQGSVVLTTCEGIPGVSGAPLLQRIGGQWVAVAVASSIVAERRVPLPVGAVLAVEAPVHEIGRLARSMGGEALPVEAALPVMAIGGRPAAP</sequence>
<accession>A0A2V2LEK7</accession>
<dbReference type="PANTHER" id="PTHR15462">
    <property type="entry name" value="SERINE PROTEASE"/>
    <property type="match status" value="1"/>
</dbReference>
<feature type="domain" description="Peptidase S1" evidence="3">
    <location>
        <begin position="39"/>
        <end position="147"/>
    </location>
</feature>
<dbReference type="OrthoDB" id="267336at2"/>
<evidence type="ECO:0000256" key="2">
    <source>
        <dbReference type="SAM" id="SignalP"/>
    </source>
</evidence>
<name>A0A2V2LEK7_9RHOB</name>
<dbReference type="PANTHER" id="PTHR15462:SF8">
    <property type="entry name" value="SERINE PROTEASE"/>
    <property type="match status" value="1"/>
</dbReference>
<proteinExistence type="predicted"/>
<gene>
    <name evidence="4" type="ORF">DKT77_03950</name>
</gene>
<evidence type="ECO:0000313" key="4">
    <source>
        <dbReference type="EMBL" id="PWR03875.1"/>
    </source>
</evidence>
<evidence type="ECO:0000256" key="1">
    <source>
        <dbReference type="ARBA" id="ARBA00022729"/>
    </source>
</evidence>
<protein>
    <submittedName>
        <fullName evidence="4">Trypsin</fullName>
    </submittedName>
</protein>
<keyword evidence="5" id="KW-1185">Reference proteome</keyword>
<evidence type="ECO:0000313" key="5">
    <source>
        <dbReference type="Proteomes" id="UP000245680"/>
    </source>
</evidence>
<feature type="chain" id="PRO_5015881763" evidence="2">
    <location>
        <begin position="29"/>
        <end position="267"/>
    </location>
</feature>
<evidence type="ECO:0000259" key="3">
    <source>
        <dbReference type="Pfam" id="PF00089"/>
    </source>
</evidence>
<dbReference type="GO" id="GO:0006508">
    <property type="term" value="P:proteolysis"/>
    <property type="evidence" value="ECO:0007669"/>
    <property type="project" value="InterPro"/>
</dbReference>
<dbReference type="InterPro" id="IPR009003">
    <property type="entry name" value="Peptidase_S1_PA"/>
</dbReference>
<comment type="caution">
    <text evidence="4">The sequence shown here is derived from an EMBL/GenBank/DDBJ whole genome shotgun (WGS) entry which is preliminary data.</text>
</comment>
<dbReference type="Pfam" id="PF00089">
    <property type="entry name" value="Trypsin"/>
    <property type="match status" value="1"/>
</dbReference>
<dbReference type="InterPro" id="IPR043504">
    <property type="entry name" value="Peptidase_S1_PA_chymotrypsin"/>
</dbReference>
<dbReference type="EMBL" id="QGKU01000015">
    <property type="protein sequence ID" value="PWR03875.1"/>
    <property type="molecule type" value="Genomic_DNA"/>
</dbReference>
<reference evidence="4 5" key="1">
    <citation type="submission" date="2018-05" db="EMBL/GenBank/DDBJ databases">
        <title>Rhodobacteraceae gen. nov., sp. nov. isolated from sea water.</title>
        <authorList>
            <person name="Ren Y."/>
        </authorList>
    </citation>
    <scope>NUCLEOTIDE SEQUENCE [LARGE SCALE GENOMIC DNA]</scope>
    <source>
        <strain evidence="4 5">TG-679</strain>
    </source>
</reference>
<dbReference type="InterPro" id="IPR001254">
    <property type="entry name" value="Trypsin_dom"/>
</dbReference>
<dbReference type="InterPro" id="IPR001314">
    <property type="entry name" value="Peptidase_S1A"/>
</dbReference>
<keyword evidence="1 2" id="KW-0732">Signal</keyword>
<dbReference type="InterPro" id="IPR018114">
    <property type="entry name" value="TRYPSIN_HIS"/>
</dbReference>
<dbReference type="Proteomes" id="UP000245680">
    <property type="component" value="Unassembled WGS sequence"/>
</dbReference>
<dbReference type="PRINTS" id="PR00722">
    <property type="entry name" value="CHYMOTRYPSIN"/>
</dbReference>
<dbReference type="InterPro" id="IPR050966">
    <property type="entry name" value="Glutamyl_endopeptidase"/>
</dbReference>
<dbReference type="AlphaFoldDB" id="A0A2V2LEK7"/>
<feature type="signal peptide" evidence="2">
    <location>
        <begin position="1"/>
        <end position="28"/>
    </location>
</feature>
<organism evidence="4 5">
    <name type="scientific">Meridianimarinicoccus roseus</name>
    <dbReference type="NCBI Taxonomy" id="2072018"/>
    <lineage>
        <taxon>Bacteria</taxon>
        <taxon>Pseudomonadati</taxon>
        <taxon>Pseudomonadota</taxon>
        <taxon>Alphaproteobacteria</taxon>
        <taxon>Rhodobacterales</taxon>
        <taxon>Paracoccaceae</taxon>
        <taxon>Meridianimarinicoccus</taxon>
    </lineage>
</organism>
<dbReference type="PROSITE" id="PS00134">
    <property type="entry name" value="TRYPSIN_HIS"/>
    <property type="match status" value="1"/>
</dbReference>
<dbReference type="SUPFAM" id="SSF50494">
    <property type="entry name" value="Trypsin-like serine proteases"/>
    <property type="match status" value="1"/>
</dbReference>